<evidence type="ECO:0000259" key="1">
    <source>
        <dbReference type="PROSITE" id="PS50263"/>
    </source>
</evidence>
<feature type="domain" description="CN hydrolase" evidence="1">
    <location>
        <begin position="3"/>
        <end position="249"/>
    </location>
</feature>
<protein>
    <submittedName>
        <fullName evidence="2">Carbon-nitrogen hydrolase family protein</fullName>
    </submittedName>
</protein>
<sequence>MELTIGIVQADFNGTPSENAEKGFKIVVEKHKEADIIVFPEYSMLNPLRFKNPDEVYAHSEPIQESSFINTMKRLAELLSVDIIVNVIEKTDKPPRAKNTSVLVKSDGEAIPLYSKIHLFDALGYRESDFFLPGDMPSKFILARGFRLAVAICYDLRFPELFRFYALNGADGVIVQAGWLRGPLKEESLEMLASTRAHENTMYIILADQTGDYFVGRSGLFSPLGYRELDMGYREAYMEHVLNYENIRLARDRLPVVEQSRKKWEVRFNPLT</sequence>
<reference evidence="2 3" key="1">
    <citation type="submission" date="2020-10" db="EMBL/GenBank/DDBJ databases">
        <title>Complete genome sequence of Thermosphaera aggregans strain 3507.</title>
        <authorList>
            <person name="Zayulina K.S."/>
            <person name="Elcheninov A.G."/>
            <person name="Toshchakov S.V."/>
            <person name="Kublanov I.V."/>
            <person name="Kochetkova T.V."/>
        </authorList>
    </citation>
    <scope>NUCLEOTIDE SEQUENCE [LARGE SCALE GENOMIC DNA]</scope>
    <source>
        <strain evidence="2 3">3507</strain>
    </source>
</reference>
<dbReference type="InterPro" id="IPR036526">
    <property type="entry name" value="C-N_Hydrolase_sf"/>
</dbReference>
<dbReference type="InterPro" id="IPR003010">
    <property type="entry name" value="C-N_Hydrolase"/>
</dbReference>
<accession>A0A7M1URU6</accession>
<dbReference type="CDD" id="cd07581">
    <property type="entry name" value="nitrilase_3"/>
    <property type="match status" value="1"/>
</dbReference>
<dbReference type="Pfam" id="PF00795">
    <property type="entry name" value="CN_hydrolase"/>
    <property type="match status" value="1"/>
</dbReference>
<dbReference type="PROSITE" id="PS01227">
    <property type="entry name" value="UPF0012"/>
    <property type="match status" value="1"/>
</dbReference>
<dbReference type="Proteomes" id="UP000593766">
    <property type="component" value="Chromosome"/>
</dbReference>
<dbReference type="OrthoDB" id="39312at2157"/>
<name>A0A7M1URU6_9CREN</name>
<dbReference type="PROSITE" id="PS50263">
    <property type="entry name" value="CN_HYDROLASE"/>
    <property type="match status" value="1"/>
</dbReference>
<dbReference type="GeneID" id="59454946"/>
<dbReference type="PANTHER" id="PTHR23088:SF27">
    <property type="entry name" value="DEAMINATED GLUTATHIONE AMIDASE"/>
    <property type="match status" value="1"/>
</dbReference>
<dbReference type="KEGG" id="tcs:IMZ38_05970"/>
<evidence type="ECO:0000313" key="2">
    <source>
        <dbReference type="EMBL" id="QOR94173.1"/>
    </source>
</evidence>
<dbReference type="SUPFAM" id="SSF56317">
    <property type="entry name" value="Carbon-nitrogen hydrolase"/>
    <property type="match status" value="1"/>
</dbReference>
<dbReference type="GO" id="GO:0016787">
    <property type="term" value="F:hydrolase activity"/>
    <property type="evidence" value="ECO:0007669"/>
    <property type="project" value="UniProtKB-KW"/>
</dbReference>
<dbReference type="AlphaFoldDB" id="A0A7M1URU6"/>
<dbReference type="PANTHER" id="PTHR23088">
    <property type="entry name" value="NITRILASE-RELATED"/>
    <property type="match status" value="1"/>
</dbReference>
<dbReference type="Gene3D" id="3.60.110.10">
    <property type="entry name" value="Carbon-nitrogen hydrolase"/>
    <property type="match status" value="1"/>
</dbReference>
<dbReference type="RefSeq" id="WP_193435975.1">
    <property type="nucleotide sequence ID" value="NZ_CP063144.1"/>
</dbReference>
<organism evidence="2 3">
    <name type="scientific">Thermosphaera chiliense</name>
    <dbReference type="NCBI Taxonomy" id="3402707"/>
    <lineage>
        <taxon>Archaea</taxon>
        <taxon>Thermoproteota</taxon>
        <taxon>Thermoprotei</taxon>
        <taxon>Desulfurococcales</taxon>
        <taxon>Desulfurococcaceae</taxon>
        <taxon>Thermosphaera</taxon>
    </lineage>
</organism>
<keyword evidence="2" id="KW-0378">Hydrolase</keyword>
<proteinExistence type="predicted"/>
<gene>
    <name evidence="2" type="ORF">IMZ38_05970</name>
</gene>
<dbReference type="EMBL" id="CP063144">
    <property type="protein sequence ID" value="QOR94173.1"/>
    <property type="molecule type" value="Genomic_DNA"/>
</dbReference>
<evidence type="ECO:0000313" key="3">
    <source>
        <dbReference type="Proteomes" id="UP000593766"/>
    </source>
</evidence>
<keyword evidence="3" id="KW-1185">Reference proteome</keyword>
<dbReference type="InterPro" id="IPR001110">
    <property type="entry name" value="UPF0012_CS"/>
</dbReference>